<comment type="caution">
    <text evidence="1">The sequence shown here is derived from an EMBL/GenBank/DDBJ whole genome shotgun (WGS) entry which is preliminary data.</text>
</comment>
<accession>A0A645J7C9</accession>
<name>A0A645J7C9_9ZZZZ</name>
<sequence>MVPLVTSSIAAVTFPEATDISPAVPDNTPACVSKASDAFLTALMIPDISLIIFDKVLFIVPNSLFLLSSKLIVKSPVAKISNLSFISFDSVFIILTNL</sequence>
<organism evidence="1">
    <name type="scientific">bioreactor metagenome</name>
    <dbReference type="NCBI Taxonomy" id="1076179"/>
    <lineage>
        <taxon>unclassified sequences</taxon>
        <taxon>metagenomes</taxon>
        <taxon>ecological metagenomes</taxon>
    </lineage>
</organism>
<protein>
    <submittedName>
        <fullName evidence="1">Uncharacterized protein</fullName>
    </submittedName>
</protein>
<gene>
    <name evidence="1" type="ORF">SDC9_206306</name>
</gene>
<evidence type="ECO:0000313" key="1">
    <source>
        <dbReference type="EMBL" id="MPN58599.1"/>
    </source>
</evidence>
<reference evidence="1" key="1">
    <citation type="submission" date="2019-08" db="EMBL/GenBank/DDBJ databases">
        <authorList>
            <person name="Kucharzyk K."/>
            <person name="Murdoch R.W."/>
            <person name="Higgins S."/>
            <person name="Loffler F."/>
        </authorList>
    </citation>
    <scope>NUCLEOTIDE SEQUENCE</scope>
</reference>
<dbReference type="EMBL" id="VSSQ01131482">
    <property type="protein sequence ID" value="MPN58599.1"/>
    <property type="molecule type" value="Genomic_DNA"/>
</dbReference>
<proteinExistence type="predicted"/>
<dbReference type="AlphaFoldDB" id="A0A645J7C9"/>